<accession>M5FMY0</accession>
<dbReference type="InterPro" id="IPR023780">
    <property type="entry name" value="Chromo_domain"/>
</dbReference>
<evidence type="ECO:0000313" key="2">
    <source>
        <dbReference type="EMBL" id="EJT96480.1"/>
    </source>
</evidence>
<protein>
    <recommendedName>
        <fullName evidence="1">Chromo domain-containing protein</fullName>
    </recommendedName>
</protein>
<dbReference type="CDD" id="cd00024">
    <property type="entry name" value="CD_CSD"/>
    <property type="match status" value="1"/>
</dbReference>
<proteinExistence type="predicted"/>
<organism evidence="2 3">
    <name type="scientific">Dacryopinax primogenitus (strain DJM 731)</name>
    <name type="common">Brown rot fungus</name>
    <dbReference type="NCBI Taxonomy" id="1858805"/>
    <lineage>
        <taxon>Eukaryota</taxon>
        <taxon>Fungi</taxon>
        <taxon>Dikarya</taxon>
        <taxon>Basidiomycota</taxon>
        <taxon>Agaricomycotina</taxon>
        <taxon>Dacrymycetes</taxon>
        <taxon>Dacrymycetales</taxon>
        <taxon>Dacrymycetaceae</taxon>
        <taxon>Dacryopinax</taxon>
    </lineage>
</organism>
<dbReference type="RefSeq" id="XP_040623378.1">
    <property type="nucleotide sequence ID" value="XM_040775630.1"/>
</dbReference>
<dbReference type="AlphaFoldDB" id="M5FMY0"/>
<feature type="non-terminal residue" evidence="2">
    <location>
        <position position="1"/>
    </location>
</feature>
<dbReference type="GeneID" id="63690692"/>
<keyword evidence="3" id="KW-1185">Reference proteome</keyword>
<reference evidence="2 3" key="1">
    <citation type="journal article" date="2012" name="Science">
        <title>The Paleozoic origin of enzymatic lignin decomposition reconstructed from 31 fungal genomes.</title>
        <authorList>
            <person name="Floudas D."/>
            <person name="Binder M."/>
            <person name="Riley R."/>
            <person name="Barry K."/>
            <person name="Blanchette R.A."/>
            <person name="Henrissat B."/>
            <person name="Martinez A.T."/>
            <person name="Otillar R."/>
            <person name="Spatafora J.W."/>
            <person name="Yadav J.S."/>
            <person name="Aerts A."/>
            <person name="Benoit I."/>
            <person name="Boyd A."/>
            <person name="Carlson A."/>
            <person name="Copeland A."/>
            <person name="Coutinho P.M."/>
            <person name="de Vries R.P."/>
            <person name="Ferreira P."/>
            <person name="Findley K."/>
            <person name="Foster B."/>
            <person name="Gaskell J."/>
            <person name="Glotzer D."/>
            <person name="Gorecki P."/>
            <person name="Heitman J."/>
            <person name="Hesse C."/>
            <person name="Hori C."/>
            <person name="Igarashi K."/>
            <person name="Jurgens J.A."/>
            <person name="Kallen N."/>
            <person name="Kersten P."/>
            <person name="Kohler A."/>
            <person name="Kuees U."/>
            <person name="Kumar T.K.A."/>
            <person name="Kuo A."/>
            <person name="LaButti K."/>
            <person name="Larrondo L.F."/>
            <person name="Lindquist E."/>
            <person name="Ling A."/>
            <person name="Lombard V."/>
            <person name="Lucas S."/>
            <person name="Lundell T."/>
            <person name="Martin R."/>
            <person name="McLaughlin D.J."/>
            <person name="Morgenstern I."/>
            <person name="Morin E."/>
            <person name="Murat C."/>
            <person name="Nagy L.G."/>
            <person name="Nolan M."/>
            <person name="Ohm R.A."/>
            <person name="Patyshakuliyeva A."/>
            <person name="Rokas A."/>
            <person name="Ruiz-Duenas F.J."/>
            <person name="Sabat G."/>
            <person name="Salamov A."/>
            <person name="Samejima M."/>
            <person name="Schmutz J."/>
            <person name="Slot J.C."/>
            <person name="St John F."/>
            <person name="Stenlid J."/>
            <person name="Sun H."/>
            <person name="Sun S."/>
            <person name="Syed K."/>
            <person name="Tsang A."/>
            <person name="Wiebenga A."/>
            <person name="Young D."/>
            <person name="Pisabarro A."/>
            <person name="Eastwood D.C."/>
            <person name="Martin F."/>
            <person name="Cullen D."/>
            <person name="Grigoriev I.V."/>
            <person name="Hibbett D.S."/>
        </authorList>
    </citation>
    <scope>NUCLEOTIDE SEQUENCE [LARGE SCALE GENOMIC DNA]</scope>
    <source>
        <strain evidence="2 3">DJM-731 SS1</strain>
    </source>
</reference>
<dbReference type="HOGENOM" id="CLU_3037888_0_0_1"/>
<dbReference type="Proteomes" id="UP000030653">
    <property type="component" value="Unassembled WGS sequence"/>
</dbReference>
<evidence type="ECO:0000259" key="1">
    <source>
        <dbReference type="PROSITE" id="PS50013"/>
    </source>
</evidence>
<dbReference type="GO" id="GO:0006338">
    <property type="term" value="P:chromatin remodeling"/>
    <property type="evidence" value="ECO:0007669"/>
    <property type="project" value="UniProtKB-ARBA"/>
</dbReference>
<name>M5FMY0_DACPD</name>
<dbReference type="PROSITE" id="PS50013">
    <property type="entry name" value="CHROMO_2"/>
    <property type="match status" value="1"/>
</dbReference>
<feature type="domain" description="Chromo" evidence="1">
    <location>
        <begin position="14"/>
        <end position="55"/>
    </location>
</feature>
<sequence>PPMPELYSEGKEEHEVKGILNSHLVNSALQYLVSWKGYLPVHNSWELVANLANAM</sequence>
<gene>
    <name evidence="2" type="ORF">DACRYDRAFT_60397</name>
</gene>
<dbReference type="EMBL" id="JH795923">
    <property type="protein sequence ID" value="EJT96480.1"/>
    <property type="molecule type" value="Genomic_DNA"/>
</dbReference>
<evidence type="ECO:0000313" key="3">
    <source>
        <dbReference type="Proteomes" id="UP000030653"/>
    </source>
</evidence>
<dbReference type="InterPro" id="IPR016197">
    <property type="entry name" value="Chromo-like_dom_sf"/>
</dbReference>
<dbReference type="Gene3D" id="2.40.50.40">
    <property type="match status" value="1"/>
</dbReference>
<dbReference type="Pfam" id="PF00385">
    <property type="entry name" value="Chromo"/>
    <property type="match status" value="1"/>
</dbReference>
<dbReference type="SUPFAM" id="SSF54160">
    <property type="entry name" value="Chromo domain-like"/>
    <property type="match status" value="1"/>
</dbReference>
<dbReference type="OrthoDB" id="433924at2759"/>
<dbReference type="InterPro" id="IPR000953">
    <property type="entry name" value="Chromo/chromo_shadow_dom"/>
</dbReference>